<dbReference type="AlphaFoldDB" id="A0A117L350"/>
<accession>A0A117L350</accession>
<dbReference type="InterPro" id="IPR009926">
    <property type="entry name" value="T3SS_YcgR_PilZN"/>
</dbReference>
<dbReference type="GO" id="GO:0035438">
    <property type="term" value="F:cyclic-di-GMP binding"/>
    <property type="evidence" value="ECO:0007669"/>
    <property type="project" value="InterPro"/>
</dbReference>
<proteinExistence type="predicted"/>
<comment type="caution">
    <text evidence="3">The sequence shown here is derived from an EMBL/GenBank/DDBJ whole genome shotgun (WGS) entry which is preliminary data.</text>
</comment>
<sequence length="229" mass="26336">MEYYTELVNAKDVIKPGQNVIVEVSAPEDLEGQYKSSVHDVDFERGILTLSMPSFKGRLVPLPRGTRCTVMILDSSAIYVFRTSVLESGRDEDGFPVTKVPFPERLRKIQRRRFKRIKIFLEGTYRVASRDEPPKRFVTKDFSAGGMLMVAEDILTPEQIIYVTLELDEDLKLKDHPARIVREAGILETGERMYGVEFLNVSPALERKLVSFVFKKEIEMRNKERSESE</sequence>
<dbReference type="Gene3D" id="2.40.10.220">
    <property type="entry name" value="predicted glycosyltransferase like domains"/>
    <property type="match status" value="1"/>
</dbReference>
<evidence type="ECO:0000313" key="3">
    <source>
        <dbReference type="EMBL" id="KUK23498.1"/>
    </source>
</evidence>
<evidence type="ECO:0000313" key="4">
    <source>
        <dbReference type="Proteomes" id="UP000058636"/>
    </source>
</evidence>
<dbReference type="InterPro" id="IPR009875">
    <property type="entry name" value="PilZ_domain"/>
</dbReference>
<dbReference type="SUPFAM" id="SSF141371">
    <property type="entry name" value="PilZ domain-like"/>
    <property type="match status" value="1"/>
</dbReference>
<reference evidence="3 4" key="1">
    <citation type="journal article" date="2015" name="MBio">
        <title>Genome-Resolved Metagenomic Analysis Reveals Roles for Candidate Phyla and Other Microbial Community Members in Biogeochemical Transformations in Oil Reservoirs.</title>
        <authorList>
            <person name="Hu P."/>
            <person name="Tom L."/>
            <person name="Singh A."/>
            <person name="Thomas B.C."/>
            <person name="Baker B.J."/>
            <person name="Piceno Y.M."/>
            <person name="Andersen G.L."/>
            <person name="Banfield J.F."/>
        </authorList>
    </citation>
    <scope>NUCLEOTIDE SEQUENCE [LARGE SCALE GENOMIC DNA]</scope>
    <source>
        <strain evidence="3">46_26</strain>
    </source>
</reference>
<dbReference type="RefSeq" id="WP_011942729.1">
    <property type="nucleotide sequence ID" value="NZ_DAITJQ010000001.1"/>
</dbReference>
<protein>
    <submittedName>
        <fullName evidence="3">Type IV pilus assembly PilZ</fullName>
    </submittedName>
</protein>
<dbReference type="Pfam" id="PF07238">
    <property type="entry name" value="PilZ"/>
    <property type="match status" value="1"/>
</dbReference>
<dbReference type="PATRIC" id="fig|93930.3.peg.1199"/>
<feature type="domain" description="PilZ" evidence="1">
    <location>
        <begin position="110"/>
        <end position="214"/>
    </location>
</feature>
<evidence type="ECO:0000259" key="2">
    <source>
        <dbReference type="Pfam" id="PF12945"/>
    </source>
</evidence>
<dbReference type="OMA" id="QVIYFTK"/>
<name>A0A117L350_9THEM</name>
<dbReference type="Proteomes" id="UP000058636">
    <property type="component" value="Unassembled WGS sequence"/>
</dbReference>
<dbReference type="Pfam" id="PF12945">
    <property type="entry name" value="PilZNR"/>
    <property type="match status" value="1"/>
</dbReference>
<dbReference type="EMBL" id="LGFG01000020">
    <property type="protein sequence ID" value="KUK23498.1"/>
    <property type="molecule type" value="Genomic_DNA"/>
</dbReference>
<gene>
    <name evidence="3" type="ORF">XD57_0414</name>
</gene>
<feature type="domain" description="Type III secretion system flagellar brake protein YcgR PilZN" evidence="2">
    <location>
        <begin position="15"/>
        <end position="103"/>
    </location>
</feature>
<organism evidence="3 4">
    <name type="scientific">Thermotoga petrophila</name>
    <dbReference type="NCBI Taxonomy" id="93929"/>
    <lineage>
        <taxon>Bacteria</taxon>
        <taxon>Thermotogati</taxon>
        <taxon>Thermotogota</taxon>
        <taxon>Thermotogae</taxon>
        <taxon>Thermotogales</taxon>
        <taxon>Thermotogaceae</taxon>
        <taxon>Thermotoga</taxon>
    </lineage>
</organism>
<evidence type="ECO:0000259" key="1">
    <source>
        <dbReference type="Pfam" id="PF07238"/>
    </source>
</evidence>